<evidence type="ECO:0000256" key="11">
    <source>
        <dbReference type="ARBA" id="ARBA00023145"/>
    </source>
</evidence>
<comment type="subcellular location">
    <subcellularLocation>
        <location evidence="1">Secreted</location>
    </subcellularLocation>
</comment>
<dbReference type="InterPro" id="IPR043504">
    <property type="entry name" value="Peptidase_S1_PA_chymotrypsin"/>
</dbReference>
<dbReference type="SUPFAM" id="SSF50494">
    <property type="entry name" value="Trypsin-like serine proteases"/>
    <property type="match status" value="1"/>
</dbReference>
<dbReference type="PROSITE" id="PS00134">
    <property type="entry name" value="TRYPSIN_HIS"/>
    <property type="match status" value="1"/>
</dbReference>
<evidence type="ECO:0000256" key="6">
    <source>
        <dbReference type="ARBA" id="ARBA00022729"/>
    </source>
</evidence>
<dbReference type="GO" id="GO:0045087">
    <property type="term" value="P:innate immune response"/>
    <property type="evidence" value="ECO:0007669"/>
    <property type="project" value="UniProtKB-KW"/>
</dbReference>
<name>A0A6I8TPR3_AEDAE</name>
<dbReference type="EnsemblMetazoa" id="AAEL014139-RB">
    <property type="protein sequence ID" value="AAEL014139-PB"/>
    <property type="gene ID" value="AAEL014139"/>
</dbReference>
<comment type="similarity">
    <text evidence="14">Belongs to the peptidase S1 family. CLIP subfamily.</text>
</comment>
<dbReference type="Gene3D" id="2.40.10.10">
    <property type="entry name" value="Trypsin-like serine proteases"/>
    <property type="match status" value="2"/>
</dbReference>
<dbReference type="SMART" id="SM00020">
    <property type="entry name" value="Tryp_SPc"/>
    <property type="match status" value="1"/>
</dbReference>
<dbReference type="InterPro" id="IPR001314">
    <property type="entry name" value="Peptidase_S1A"/>
</dbReference>
<keyword evidence="6" id="KW-0732">Signal</keyword>
<keyword evidence="2" id="KW-0964">Secreted</keyword>
<keyword evidence="16" id="KW-1185">Reference proteome</keyword>
<keyword evidence="3" id="KW-0399">Innate immunity</keyword>
<keyword evidence="4" id="KW-0645">Protease</keyword>
<gene>
    <name evidence="15" type="primary">5563805</name>
</gene>
<evidence type="ECO:0000256" key="9">
    <source>
        <dbReference type="ARBA" id="ARBA00022837"/>
    </source>
</evidence>
<dbReference type="GO" id="GO:0046872">
    <property type="term" value="F:metal ion binding"/>
    <property type="evidence" value="ECO:0007669"/>
    <property type="project" value="UniProtKB-KW"/>
</dbReference>
<evidence type="ECO:0000256" key="5">
    <source>
        <dbReference type="ARBA" id="ARBA00022723"/>
    </source>
</evidence>
<keyword evidence="13" id="KW-0325">Glycoprotein</keyword>
<keyword evidence="5" id="KW-0479">Metal-binding</keyword>
<reference evidence="15" key="2">
    <citation type="submission" date="2020-05" db="UniProtKB">
        <authorList>
            <consortium name="EnsemblMetazoa"/>
        </authorList>
    </citation>
    <scope>IDENTIFICATION</scope>
    <source>
        <strain evidence="15">LVP_AGWG</strain>
    </source>
</reference>
<organism evidence="15 16">
    <name type="scientific">Aedes aegypti</name>
    <name type="common">Yellowfever mosquito</name>
    <name type="synonym">Culex aegypti</name>
    <dbReference type="NCBI Taxonomy" id="7159"/>
    <lineage>
        <taxon>Eukaryota</taxon>
        <taxon>Metazoa</taxon>
        <taxon>Ecdysozoa</taxon>
        <taxon>Arthropoda</taxon>
        <taxon>Hexapoda</taxon>
        <taxon>Insecta</taxon>
        <taxon>Pterygota</taxon>
        <taxon>Neoptera</taxon>
        <taxon>Endopterygota</taxon>
        <taxon>Diptera</taxon>
        <taxon>Nematocera</taxon>
        <taxon>Culicoidea</taxon>
        <taxon>Culicidae</taxon>
        <taxon>Culicinae</taxon>
        <taxon>Aedini</taxon>
        <taxon>Aedes</taxon>
        <taxon>Stegomyia</taxon>
    </lineage>
</organism>
<reference evidence="15 16" key="1">
    <citation type="submission" date="2017-06" db="EMBL/GenBank/DDBJ databases">
        <title>Aedes aegypti genome working group (AGWG) sequencing and assembly.</title>
        <authorList>
            <consortium name="Aedes aegypti Genome Working Group (AGWG)"/>
            <person name="Matthews B.J."/>
        </authorList>
    </citation>
    <scope>NUCLEOTIDE SEQUENCE [LARGE SCALE GENOMIC DNA]</scope>
    <source>
        <strain evidence="15 16">LVP_AGWG</strain>
    </source>
</reference>
<proteinExistence type="inferred from homology"/>
<sequence>MFIFSSGPSEKTLSDVKMSVIAFTWLVLQIAIVTGVRPCSYNEFCINIRQCPTYKQYDNEPFQNWPSDIKTKAREAHCNSEVVGNQTIVSICCPSVMNSETCGAQGDDRISKGQVAQPFSYRWMALLQSDNGRFECGGTLVSSRYVLTAAHCLKRARIISVRLGENDIDKIEDCITADGETICAPPPQDILVDRKVIHPNHTNRYKLNDIALLRLASPAILGHSVATVCLPDGTPEQRKLKPWSYIVTGWGKTENGTSSSVLRFADLPSVPLETCSVMIRNIHSTIRLDESHVCAGGVDLKDHCKGDSGGPLHYVSNTTARFVQQGVVAFGIRTCGEESKPGVYTNVGHFISWLVQHVDE</sequence>
<dbReference type="AlphaFoldDB" id="A0A6I8TPR3"/>
<dbReference type="PROSITE" id="PS00135">
    <property type="entry name" value="TRYPSIN_SER"/>
    <property type="match status" value="1"/>
</dbReference>
<keyword evidence="9" id="KW-0106">Calcium</keyword>
<dbReference type="CDD" id="cd00190">
    <property type="entry name" value="Tryp_SPc"/>
    <property type="match status" value="1"/>
</dbReference>
<evidence type="ECO:0000256" key="8">
    <source>
        <dbReference type="ARBA" id="ARBA00022825"/>
    </source>
</evidence>
<dbReference type="GO" id="GO:0051604">
    <property type="term" value="P:protein maturation"/>
    <property type="evidence" value="ECO:0007669"/>
    <property type="project" value="UniProtKB-ARBA"/>
</dbReference>
<evidence type="ECO:0000256" key="10">
    <source>
        <dbReference type="ARBA" id="ARBA00022859"/>
    </source>
</evidence>
<keyword evidence="12" id="KW-1015">Disulfide bond</keyword>
<dbReference type="Proteomes" id="UP000008820">
    <property type="component" value="Chromosome 2"/>
</dbReference>
<dbReference type="PROSITE" id="PS50240">
    <property type="entry name" value="TRYPSIN_DOM"/>
    <property type="match status" value="1"/>
</dbReference>
<dbReference type="FunFam" id="2.40.10.10:FF:000078">
    <property type="entry name" value="Serine protease H137"/>
    <property type="match status" value="1"/>
</dbReference>
<evidence type="ECO:0000313" key="16">
    <source>
        <dbReference type="Proteomes" id="UP000008820"/>
    </source>
</evidence>
<keyword evidence="10" id="KW-0391">Immunity</keyword>
<dbReference type="PRINTS" id="PR00722">
    <property type="entry name" value="CHYMOTRYPSIN"/>
</dbReference>
<dbReference type="GO" id="GO:0005576">
    <property type="term" value="C:extracellular region"/>
    <property type="evidence" value="ECO:0007669"/>
    <property type="project" value="UniProtKB-SubCell"/>
</dbReference>
<dbReference type="FunFam" id="2.40.10.10:FF:000028">
    <property type="entry name" value="Serine protease easter"/>
    <property type="match status" value="1"/>
</dbReference>
<dbReference type="GO" id="GO:0006508">
    <property type="term" value="P:proteolysis"/>
    <property type="evidence" value="ECO:0007669"/>
    <property type="project" value="UniProtKB-KW"/>
</dbReference>
<keyword evidence="11" id="KW-0865">Zymogen</keyword>
<dbReference type="OrthoDB" id="547031at2759"/>
<evidence type="ECO:0000256" key="14">
    <source>
        <dbReference type="ARBA" id="ARBA00024195"/>
    </source>
</evidence>
<evidence type="ECO:0000256" key="3">
    <source>
        <dbReference type="ARBA" id="ARBA00022588"/>
    </source>
</evidence>
<evidence type="ECO:0000256" key="7">
    <source>
        <dbReference type="ARBA" id="ARBA00022801"/>
    </source>
</evidence>
<dbReference type="InterPro" id="IPR009003">
    <property type="entry name" value="Peptidase_S1_PA"/>
</dbReference>
<dbReference type="GO" id="GO:0004252">
    <property type="term" value="F:serine-type endopeptidase activity"/>
    <property type="evidence" value="ECO:0007669"/>
    <property type="project" value="InterPro"/>
</dbReference>
<evidence type="ECO:0000313" key="15">
    <source>
        <dbReference type="EnsemblMetazoa" id="AAEL014139-PB"/>
    </source>
</evidence>
<dbReference type="InterPro" id="IPR001254">
    <property type="entry name" value="Trypsin_dom"/>
</dbReference>
<dbReference type="InterPro" id="IPR051487">
    <property type="entry name" value="Ser/Thr_Proteases_Immune/Dev"/>
</dbReference>
<keyword evidence="7" id="KW-0378">Hydrolase</keyword>
<dbReference type="InParanoid" id="A0A6I8TPR3"/>
<dbReference type="InterPro" id="IPR018114">
    <property type="entry name" value="TRYPSIN_HIS"/>
</dbReference>
<protein>
    <submittedName>
        <fullName evidence="15">Uncharacterized protein</fullName>
    </submittedName>
</protein>
<dbReference type="PANTHER" id="PTHR24256">
    <property type="entry name" value="TRYPTASE-RELATED"/>
    <property type="match status" value="1"/>
</dbReference>
<evidence type="ECO:0000256" key="13">
    <source>
        <dbReference type="ARBA" id="ARBA00023180"/>
    </source>
</evidence>
<evidence type="ECO:0000256" key="2">
    <source>
        <dbReference type="ARBA" id="ARBA00022525"/>
    </source>
</evidence>
<evidence type="ECO:0000256" key="4">
    <source>
        <dbReference type="ARBA" id="ARBA00022670"/>
    </source>
</evidence>
<evidence type="ECO:0000256" key="12">
    <source>
        <dbReference type="ARBA" id="ARBA00023157"/>
    </source>
</evidence>
<accession>A0A6I8TPR3</accession>
<evidence type="ECO:0000256" key="1">
    <source>
        <dbReference type="ARBA" id="ARBA00004613"/>
    </source>
</evidence>
<dbReference type="Pfam" id="PF00089">
    <property type="entry name" value="Trypsin"/>
    <property type="match status" value="1"/>
</dbReference>
<keyword evidence="8" id="KW-0720">Serine protease</keyword>
<dbReference type="InterPro" id="IPR033116">
    <property type="entry name" value="TRYPSIN_SER"/>
</dbReference>